<feature type="region of interest" description="Disordered" evidence="1">
    <location>
        <begin position="33"/>
        <end position="60"/>
    </location>
</feature>
<feature type="compositionally biased region" description="Polar residues" evidence="1">
    <location>
        <begin position="433"/>
        <end position="445"/>
    </location>
</feature>
<evidence type="ECO:0000313" key="3">
    <source>
        <dbReference type="Proteomes" id="UP001201980"/>
    </source>
</evidence>
<sequence>MMATVGGHSGGFTHGKLTKPRVKPILKKFGSHSEKNSLDLDRSWEEQQPQDSNHFSHIRNNGWAGTGGSCRAGAGAVSAGGGGGGIVGAGAGGAGKIGGARTPRDVTFLLGSDGSSSTGGARTYVQHARSTSGTSHHSHMSVATTGSGSRGGTFVHPFQQMPRTSTPPLLSYANSLASFDNGQRDYSPTITENDDDVAVDGLPSNYPYPSSTAALHSRSQSNLRRPSLVSRTSSLSDMTAAHSTRVNTTITTTTTTTSTTAKSRLGHGLASSRSDLNLNFSLETTSASTGTKSLPSNTLLDSPSTVVSPESASTAAIASPSLVAAGSSATGVTSPATGSSHSAMSPLRSSLEMASFPRIRTYSEVSSAAHMDLVRYERRKFEEKEYRKQERWDQKMVRKRDRDLNREAAKKEAQEAARARENSFGGGEHTRKLSQSAGSKSSTSLPGGISQLKKGRKRKGISPANSDSEPSPPDNESVLSGDMEKGASFPTFEKNYSGTAKAPTVPTVEEDAPHFIPPPRRRTNMARAKTHGAWTSFILWLRTKLFRLRKNS</sequence>
<feature type="region of interest" description="Disordered" evidence="1">
    <location>
        <begin position="397"/>
        <end position="524"/>
    </location>
</feature>
<feature type="compositionally biased region" description="Basic and acidic residues" evidence="1">
    <location>
        <begin position="33"/>
        <end position="45"/>
    </location>
</feature>
<feature type="region of interest" description="Disordered" evidence="1">
    <location>
        <begin position="286"/>
        <end position="307"/>
    </location>
</feature>
<feature type="compositionally biased region" description="Polar residues" evidence="1">
    <location>
        <begin position="327"/>
        <end position="343"/>
    </location>
</feature>
<evidence type="ECO:0000313" key="2">
    <source>
        <dbReference type="EMBL" id="KAJ2903099.1"/>
    </source>
</evidence>
<feature type="compositionally biased region" description="Polar residues" evidence="1">
    <location>
        <begin position="46"/>
        <end position="59"/>
    </location>
</feature>
<accession>A0AAD5WV44</accession>
<feature type="compositionally biased region" description="Low complexity" evidence="1">
    <location>
        <begin position="249"/>
        <end position="260"/>
    </location>
</feature>
<feature type="region of interest" description="Disordered" evidence="1">
    <location>
        <begin position="111"/>
        <end position="152"/>
    </location>
</feature>
<feature type="region of interest" description="Disordered" evidence="1">
    <location>
        <begin position="327"/>
        <end position="347"/>
    </location>
</feature>
<dbReference type="EMBL" id="JAKWBI020000091">
    <property type="protein sequence ID" value="KAJ2903099.1"/>
    <property type="molecule type" value="Genomic_DNA"/>
</dbReference>
<feature type="compositionally biased region" description="Low complexity" evidence="1">
    <location>
        <begin position="111"/>
        <end position="120"/>
    </location>
</feature>
<organism evidence="2 3">
    <name type="scientific">Zalerion maritima</name>
    <dbReference type="NCBI Taxonomy" id="339359"/>
    <lineage>
        <taxon>Eukaryota</taxon>
        <taxon>Fungi</taxon>
        <taxon>Dikarya</taxon>
        <taxon>Ascomycota</taxon>
        <taxon>Pezizomycotina</taxon>
        <taxon>Sordariomycetes</taxon>
        <taxon>Lulworthiomycetidae</taxon>
        <taxon>Lulworthiales</taxon>
        <taxon>Lulworthiaceae</taxon>
        <taxon>Zalerion</taxon>
    </lineage>
</organism>
<proteinExistence type="predicted"/>
<dbReference type="AlphaFoldDB" id="A0AAD5WV44"/>
<feature type="region of interest" description="Disordered" evidence="1">
    <location>
        <begin position="249"/>
        <end position="268"/>
    </location>
</feature>
<gene>
    <name evidence="2" type="ORF">MKZ38_010437</name>
</gene>
<evidence type="ECO:0000256" key="1">
    <source>
        <dbReference type="SAM" id="MobiDB-lite"/>
    </source>
</evidence>
<protein>
    <submittedName>
        <fullName evidence="2">Uncharacterized protein</fullName>
    </submittedName>
</protein>
<reference evidence="2" key="1">
    <citation type="submission" date="2022-07" db="EMBL/GenBank/DDBJ databases">
        <title>Draft genome sequence of Zalerion maritima ATCC 34329, a (micro)plastics degrading marine fungus.</title>
        <authorList>
            <person name="Paco A."/>
            <person name="Goncalves M.F.M."/>
            <person name="Rocha-Santos T.A.P."/>
            <person name="Alves A."/>
        </authorList>
    </citation>
    <scope>NUCLEOTIDE SEQUENCE</scope>
    <source>
        <strain evidence="2">ATCC 34329</strain>
    </source>
</reference>
<dbReference type="Proteomes" id="UP001201980">
    <property type="component" value="Unassembled WGS sequence"/>
</dbReference>
<feature type="compositionally biased region" description="Low complexity" evidence="1">
    <location>
        <begin position="462"/>
        <end position="477"/>
    </location>
</feature>
<name>A0AAD5WV44_9PEZI</name>
<feature type="compositionally biased region" description="Polar residues" evidence="1">
    <location>
        <begin position="207"/>
        <end position="240"/>
    </location>
</feature>
<feature type="compositionally biased region" description="Basic and acidic residues" evidence="1">
    <location>
        <begin position="397"/>
        <end position="421"/>
    </location>
</feature>
<keyword evidence="3" id="KW-1185">Reference proteome</keyword>
<feature type="region of interest" description="Disordered" evidence="1">
    <location>
        <begin position="202"/>
        <end position="240"/>
    </location>
</feature>
<comment type="caution">
    <text evidence="2">The sequence shown here is derived from an EMBL/GenBank/DDBJ whole genome shotgun (WGS) entry which is preliminary data.</text>
</comment>